<dbReference type="InterPro" id="IPR013783">
    <property type="entry name" value="Ig-like_fold"/>
</dbReference>
<feature type="non-terminal residue" evidence="3">
    <location>
        <position position="1"/>
    </location>
</feature>
<evidence type="ECO:0000313" key="3">
    <source>
        <dbReference type="EMBL" id="GAJ19605.1"/>
    </source>
</evidence>
<keyword evidence="1" id="KW-0812">Transmembrane</keyword>
<gene>
    <name evidence="3" type="ORF">S12H4_55138</name>
</gene>
<dbReference type="EMBL" id="BARW01035341">
    <property type="protein sequence ID" value="GAJ19605.1"/>
    <property type="molecule type" value="Genomic_DNA"/>
</dbReference>
<feature type="domain" description="Two component regulator three Y" evidence="2">
    <location>
        <begin position="37"/>
        <end position="100"/>
    </location>
</feature>
<name>X1W053_9ZZZZ</name>
<evidence type="ECO:0000256" key="1">
    <source>
        <dbReference type="SAM" id="Phobius"/>
    </source>
</evidence>
<keyword evidence="1" id="KW-1133">Transmembrane helix</keyword>
<dbReference type="InterPro" id="IPR036457">
    <property type="entry name" value="PPM-type-like_dom_sf"/>
</dbReference>
<evidence type="ECO:0000259" key="2">
    <source>
        <dbReference type="Pfam" id="PF07495"/>
    </source>
</evidence>
<dbReference type="InterPro" id="IPR011123">
    <property type="entry name" value="Y_Y_Y"/>
</dbReference>
<dbReference type="Gene3D" id="2.60.40.10">
    <property type="entry name" value="Immunoglobulins"/>
    <property type="match status" value="1"/>
</dbReference>
<dbReference type="Gene3D" id="3.60.40.10">
    <property type="entry name" value="PPM-type phosphatase domain"/>
    <property type="match status" value="1"/>
</dbReference>
<keyword evidence="1" id="KW-0472">Membrane</keyword>
<protein>
    <recommendedName>
        <fullName evidence="2">Two component regulator three Y domain-containing protein</fullName>
    </recommendedName>
</protein>
<feature type="transmembrane region" description="Helical" evidence="1">
    <location>
        <begin position="108"/>
        <end position="126"/>
    </location>
</feature>
<organism evidence="3">
    <name type="scientific">marine sediment metagenome</name>
    <dbReference type="NCBI Taxonomy" id="412755"/>
    <lineage>
        <taxon>unclassified sequences</taxon>
        <taxon>metagenomes</taxon>
        <taxon>ecological metagenomes</taxon>
    </lineage>
</organism>
<accession>X1W053</accession>
<sequence>LLSVVSMKFSDQEVEVADAISLPYDQYKLRIDFIGLSYRNPEMVTYQYKLENYDTEWSERSTQQYASYGRIEDGEYTFLLRAFNRDNLTNKQPLAIQIIIKTPFWKTWWFYTLLAIFLVVSVVIIVKVRERNQKKLQVFLEKNLDERTHEVVMQKEEIEFKNREITDSINYAQRIQASILPPLKKLKDNFPEFFVLFQPRDIVSGDFYWFDRVDNERFIIVCA</sequence>
<proteinExistence type="predicted"/>
<dbReference type="Pfam" id="PF07495">
    <property type="entry name" value="Y_Y_Y"/>
    <property type="match status" value="1"/>
</dbReference>
<dbReference type="AlphaFoldDB" id="X1W053"/>
<reference evidence="3" key="1">
    <citation type="journal article" date="2014" name="Front. Microbiol.">
        <title>High frequency of phylogenetically diverse reductive dehalogenase-homologous genes in deep subseafloor sedimentary metagenomes.</title>
        <authorList>
            <person name="Kawai M."/>
            <person name="Futagami T."/>
            <person name="Toyoda A."/>
            <person name="Takaki Y."/>
            <person name="Nishi S."/>
            <person name="Hori S."/>
            <person name="Arai W."/>
            <person name="Tsubouchi T."/>
            <person name="Morono Y."/>
            <person name="Uchiyama I."/>
            <person name="Ito T."/>
            <person name="Fujiyama A."/>
            <person name="Inagaki F."/>
            <person name="Takami H."/>
        </authorList>
    </citation>
    <scope>NUCLEOTIDE SEQUENCE</scope>
    <source>
        <strain evidence="3">Expedition CK06-06</strain>
    </source>
</reference>
<feature type="non-terminal residue" evidence="3">
    <location>
        <position position="223"/>
    </location>
</feature>
<comment type="caution">
    <text evidence="3">The sequence shown here is derived from an EMBL/GenBank/DDBJ whole genome shotgun (WGS) entry which is preliminary data.</text>
</comment>